<dbReference type="Pfam" id="PF22617">
    <property type="entry name" value="HCS_D2"/>
    <property type="match status" value="1"/>
</dbReference>
<dbReference type="AlphaFoldDB" id="A0AAQ3LCB0"/>
<dbReference type="PANTHER" id="PTHR43538">
    <property type="entry name" value="ALPHA-IPM SYNTHASE/HOMOCITRATE SYNTHASE"/>
    <property type="match status" value="1"/>
</dbReference>
<dbReference type="PROSITE" id="PS50991">
    <property type="entry name" value="PYR_CT"/>
    <property type="match status" value="1"/>
</dbReference>
<dbReference type="Gene3D" id="1.10.238.260">
    <property type="match status" value="1"/>
</dbReference>
<dbReference type="InterPro" id="IPR013785">
    <property type="entry name" value="Aldolase_TIM"/>
</dbReference>
<organism evidence="11 12">
    <name type="scientific">Rubellicoccus peritrichatus</name>
    <dbReference type="NCBI Taxonomy" id="3080537"/>
    <lineage>
        <taxon>Bacteria</taxon>
        <taxon>Pseudomonadati</taxon>
        <taxon>Verrucomicrobiota</taxon>
        <taxon>Opitutia</taxon>
        <taxon>Puniceicoccales</taxon>
        <taxon>Cerasicoccaceae</taxon>
        <taxon>Rubellicoccus</taxon>
    </lineage>
</organism>
<dbReference type="PANTHER" id="PTHR43538:SF1">
    <property type="entry name" value="(R)-CITRAMALATE SYNTHASE"/>
    <property type="match status" value="1"/>
</dbReference>
<dbReference type="Pfam" id="PF08502">
    <property type="entry name" value="LeuA_dimer"/>
    <property type="match status" value="1"/>
</dbReference>
<reference evidence="11 12" key="1">
    <citation type="submission" date="2023-10" db="EMBL/GenBank/DDBJ databases">
        <title>Rubellicoccus peritrichatus gen. nov., sp. nov., isolated from an algae of coral reef tank.</title>
        <authorList>
            <person name="Luo J."/>
        </authorList>
    </citation>
    <scope>NUCLEOTIDE SEQUENCE [LARGE SCALE GENOMIC DNA]</scope>
    <source>
        <strain evidence="11 12">CR14</strain>
    </source>
</reference>
<dbReference type="InterPro" id="IPR054691">
    <property type="entry name" value="LeuA/HCS_post-cat"/>
</dbReference>
<dbReference type="Proteomes" id="UP001304300">
    <property type="component" value="Chromosome"/>
</dbReference>
<dbReference type="Gene3D" id="3.20.20.70">
    <property type="entry name" value="Aldolase class I"/>
    <property type="match status" value="1"/>
</dbReference>
<dbReference type="NCBIfam" id="TIGR00977">
    <property type="entry name" value="citramal_synth"/>
    <property type="match status" value="1"/>
</dbReference>
<evidence type="ECO:0000313" key="12">
    <source>
        <dbReference type="Proteomes" id="UP001304300"/>
    </source>
</evidence>
<evidence type="ECO:0000313" key="11">
    <source>
        <dbReference type="EMBL" id="WOO42732.1"/>
    </source>
</evidence>
<keyword evidence="12" id="KW-1185">Reference proteome</keyword>
<dbReference type="InterPro" id="IPR002034">
    <property type="entry name" value="AIPM/Hcit_synth_CS"/>
</dbReference>
<dbReference type="SMART" id="SM00917">
    <property type="entry name" value="LeuA_dimer"/>
    <property type="match status" value="1"/>
</dbReference>
<protein>
    <recommendedName>
        <fullName evidence="8">Citramalate synthase</fullName>
        <ecNumber evidence="8">2.3.3.21</ecNumber>
    </recommendedName>
</protein>
<dbReference type="InterPro" id="IPR013709">
    <property type="entry name" value="2-isopropylmalate_synth_dimer"/>
</dbReference>
<evidence type="ECO:0000259" key="10">
    <source>
        <dbReference type="PROSITE" id="PS50991"/>
    </source>
</evidence>
<comment type="similarity">
    <text evidence="2 9">Belongs to the alpha-IPM synthase/homocitrate synthase family.</text>
</comment>
<dbReference type="EC" id="2.3.3.21" evidence="8"/>
<dbReference type="GO" id="GO:0003852">
    <property type="term" value="F:2-isopropylmalate synthase activity"/>
    <property type="evidence" value="ECO:0007669"/>
    <property type="project" value="InterPro"/>
</dbReference>
<evidence type="ECO:0000256" key="7">
    <source>
        <dbReference type="ARBA" id="ARBA00048263"/>
    </source>
</evidence>
<comment type="catalytic activity">
    <reaction evidence="7">
        <text>pyruvate + acetyl-CoA + H2O = (3R)-citramalate + CoA + H(+)</text>
        <dbReference type="Rhea" id="RHEA:19045"/>
        <dbReference type="ChEBI" id="CHEBI:15361"/>
        <dbReference type="ChEBI" id="CHEBI:15377"/>
        <dbReference type="ChEBI" id="CHEBI:15378"/>
        <dbReference type="ChEBI" id="CHEBI:30934"/>
        <dbReference type="ChEBI" id="CHEBI:57287"/>
        <dbReference type="ChEBI" id="CHEBI:57288"/>
        <dbReference type="EC" id="2.3.3.21"/>
    </reaction>
</comment>
<evidence type="ECO:0000256" key="4">
    <source>
        <dbReference type="ARBA" id="ARBA00022624"/>
    </source>
</evidence>
<name>A0AAQ3LCB0_9BACT</name>
<dbReference type="CDD" id="cd07941">
    <property type="entry name" value="DRE_TIM_LeuA3"/>
    <property type="match status" value="1"/>
</dbReference>
<dbReference type="SUPFAM" id="SSF110921">
    <property type="entry name" value="2-isopropylmalate synthase LeuA, allosteric (dimerisation) domain"/>
    <property type="match status" value="1"/>
</dbReference>
<dbReference type="PROSITE" id="PS00816">
    <property type="entry name" value="AIPM_HOMOCIT_SYNTH_2"/>
    <property type="match status" value="1"/>
</dbReference>
<gene>
    <name evidence="11" type="primary">cimA</name>
    <name evidence="11" type="ORF">RZN69_06485</name>
</gene>
<dbReference type="InterPro" id="IPR005675">
    <property type="entry name" value="Citramal_synthase"/>
</dbReference>
<evidence type="ECO:0000256" key="9">
    <source>
        <dbReference type="RuleBase" id="RU003523"/>
    </source>
</evidence>
<evidence type="ECO:0000256" key="1">
    <source>
        <dbReference type="ARBA" id="ARBA00004743"/>
    </source>
</evidence>
<evidence type="ECO:0000256" key="6">
    <source>
        <dbReference type="ARBA" id="ARBA00023304"/>
    </source>
</evidence>
<keyword evidence="5 9" id="KW-0808">Transferase</keyword>
<evidence type="ECO:0000256" key="8">
    <source>
        <dbReference type="NCBIfam" id="TIGR00977"/>
    </source>
</evidence>
<keyword evidence="6" id="KW-0100">Branched-chain amino acid biosynthesis</keyword>
<evidence type="ECO:0000256" key="5">
    <source>
        <dbReference type="ARBA" id="ARBA00022679"/>
    </source>
</evidence>
<sequence length="529" mass="58253">MSQKPSILIYDTTLRDGTQGEGVSFSVSAKLRLAEKFDHFGIDYIEGGWPGSNPRDMAFFEKAKKLELKHAKLAAFGSTRRANTAVEEDAQIKLLLEADTPVVTIFGKTWLLHVTEVLRTTAEENLAMIEDTVRHLVKNGREVIYDAEHFFDGYKDNPEFALETLEAAQRGGASCLTLCDTNGGSQVDEVRELTEIVVKKFPDIRVGMHCHNDCGLGVAVSLVGVQAGATMVQGTMNGLGERIGNGDLTSIMPNLSLKLGYPLNSSEQMPHLRDLALFVNEMANIRNNIKAPFVGASAFVHKGGVHADAVKKVKHSYEHIEPESVGNRTRVLVSDMSGRSSILMKANDMGMDVDSKSEEMKDFLQELKQLEFRGYEYEAADASFRLLLHRFVDKKPDPFEVITYKVMDQYGDWKDDVTAEATVKIKIGDTIQHTAGEGTGPVGALDVAFRSALEPHFPSIEKVRLTDFKVRIIDGAKGAQAITRVQIESTDGQNTWGTVGASDDIIEASWEALKDSFAYKLMLDAEAKA</sequence>
<proteinExistence type="inferred from homology"/>
<keyword evidence="3" id="KW-0028">Amino-acid biosynthesis</keyword>
<dbReference type="GO" id="GO:0043714">
    <property type="term" value="F:(R)-citramalate synthase activity"/>
    <property type="evidence" value="ECO:0007669"/>
    <property type="project" value="UniProtKB-UniRule"/>
</dbReference>
<dbReference type="InterPro" id="IPR000891">
    <property type="entry name" value="PYR_CT"/>
</dbReference>
<evidence type="ECO:0000256" key="2">
    <source>
        <dbReference type="ARBA" id="ARBA00006154"/>
    </source>
</evidence>
<evidence type="ECO:0000256" key="3">
    <source>
        <dbReference type="ARBA" id="ARBA00022605"/>
    </source>
</evidence>
<accession>A0AAQ3LCB0</accession>
<feature type="domain" description="Pyruvate carboxyltransferase" evidence="10">
    <location>
        <begin position="7"/>
        <end position="273"/>
    </location>
</feature>
<comment type="pathway">
    <text evidence="1">Amino-acid biosynthesis; L-isoleucine biosynthesis; 2-oxobutanoate from pyruvate: step 1/3.</text>
</comment>
<dbReference type="RefSeq" id="WP_317835259.1">
    <property type="nucleotide sequence ID" value="NZ_CP136920.1"/>
</dbReference>
<keyword evidence="4" id="KW-0412">Isoleucine biosynthesis</keyword>
<dbReference type="SUPFAM" id="SSF51569">
    <property type="entry name" value="Aldolase"/>
    <property type="match status" value="1"/>
</dbReference>
<dbReference type="GO" id="GO:0009098">
    <property type="term" value="P:L-leucine biosynthetic process"/>
    <property type="evidence" value="ECO:0007669"/>
    <property type="project" value="InterPro"/>
</dbReference>
<dbReference type="Pfam" id="PF00682">
    <property type="entry name" value="HMGL-like"/>
    <property type="match status" value="1"/>
</dbReference>
<dbReference type="PROSITE" id="PS00815">
    <property type="entry name" value="AIPM_HOMOCIT_SYNTH_1"/>
    <property type="match status" value="1"/>
</dbReference>
<dbReference type="GO" id="GO:0009097">
    <property type="term" value="P:isoleucine biosynthetic process"/>
    <property type="evidence" value="ECO:0007669"/>
    <property type="project" value="UniProtKB-UniRule"/>
</dbReference>
<dbReference type="Gene3D" id="3.30.160.270">
    <property type="match status" value="1"/>
</dbReference>
<dbReference type="EMBL" id="CP136920">
    <property type="protein sequence ID" value="WOO42732.1"/>
    <property type="molecule type" value="Genomic_DNA"/>
</dbReference>
<dbReference type="KEGG" id="puo:RZN69_06485"/>
<dbReference type="InterPro" id="IPR036230">
    <property type="entry name" value="LeuA_allosteric_dom_sf"/>
</dbReference>